<gene>
    <name evidence="2" type="ORF">J4032_32260</name>
</gene>
<evidence type="ECO:0000313" key="3">
    <source>
        <dbReference type="Proteomes" id="UP000828924"/>
    </source>
</evidence>
<feature type="region of interest" description="Disordered" evidence="1">
    <location>
        <begin position="1"/>
        <end position="21"/>
    </location>
</feature>
<proteinExistence type="predicted"/>
<protein>
    <submittedName>
        <fullName evidence="2">Uncharacterized protein</fullName>
    </submittedName>
</protein>
<keyword evidence="3" id="KW-1185">Reference proteome</keyword>
<evidence type="ECO:0000313" key="2">
    <source>
        <dbReference type="EMBL" id="UNM15521.1"/>
    </source>
</evidence>
<dbReference type="EMBL" id="CP071872">
    <property type="protein sequence ID" value="UNM15521.1"/>
    <property type="molecule type" value="Genomic_DNA"/>
</dbReference>
<evidence type="ECO:0000256" key="1">
    <source>
        <dbReference type="SAM" id="MobiDB-lite"/>
    </source>
</evidence>
<reference evidence="2 3" key="1">
    <citation type="submission" date="2021-03" db="EMBL/GenBank/DDBJ databases">
        <title>Complete genome of Streptomyces formicae strain 1H-GS9 (DSM 100524).</title>
        <authorList>
            <person name="Atanasov K.E."/>
            <person name="Altabella T."/>
            <person name="Ferrer A."/>
        </authorList>
    </citation>
    <scope>NUCLEOTIDE SEQUENCE [LARGE SCALE GENOMIC DNA]</scope>
    <source>
        <strain evidence="2 3">1H-GS9</strain>
    </source>
</reference>
<dbReference type="Proteomes" id="UP000828924">
    <property type="component" value="Chromosome"/>
</dbReference>
<name>A0ABY3WVF8_9ACTN</name>
<accession>A0ABY3WVF8</accession>
<sequence length="75" mass="8109">MVTPSHASPRTGASPTGDIDTGEVRVPLELFALDSSLGHVDLVLSRPETERLHAALSYQMLRTDNSGRRLLPEAV</sequence>
<feature type="compositionally biased region" description="Polar residues" evidence="1">
    <location>
        <begin position="1"/>
        <end position="14"/>
    </location>
</feature>
<dbReference type="RefSeq" id="WP_242337334.1">
    <property type="nucleotide sequence ID" value="NZ_CP071872.1"/>
</dbReference>
<organism evidence="2 3">
    <name type="scientific">Streptomyces formicae</name>
    <dbReference type="NCBI Taxonomy" id="1616117"/>
    <lineage>
        <taxon>Bacteria</taxon>
        <taxon>Bacillati</taxon>
        <taxon>Actinomycetota</taxon>
        <taxon>Actinomycetes</taxon>
        <taxon>Kitasatosporales</taxon>
        <taxon>Streptomycetaceae</taxon>
        <taxon>Streptomyces</taxon>
    </lineage>
</organism>